<evidence type="ECO:0000313" key="13">
    <source>
        <dbReference type="Proteomes" id="UP000265816"/>
    </source>
</evidence>
<accession>A0A398B6V3</accession>
<feature type="domain" description="Glucose-1-phosphate adenylyltransferase/Bifunctional protein GlmU-like C-terminal hexapeptide" evidence="11">
    <location>
        <begin position="291"/>
        <end position="349"/>
    </location>
</feature>
<keyword evidence="2 9" id="KW-0321">Glycogen metabolism</keyword>
<dbReference type="InterPro" id="IPR011004">
    <property type="entry name" value="Trimer_LpxA-like_sf"/>
</dbReference>
<dbReference type="SUPFAM" id="SSF51161">
    <property type="entry name" value="Trimeric LpxA-like enzymes"/>
    <property type="match status" value="1"/>
</dbReference>
<feature type="binding site" evidence="9">
    <location>
        <position position="100"/>
    </location>
    <ligand>
        <name>alpha-D-glucose 1-phosphate</name>
        <dbReference type="ChEBI" id="CHEBI:58601"/>
    </ligand>
</feature>
<dbReference type="InterPro" id="IPR011831">
    <property type="entry name" value="ADP-Glc_PPase"/>
</dbReference>
<dbReference type="Pfam" id="PF00483">
    <property type="entry name" value="NTP_transferase"/>
    <property type="match status" value="1"/>
</dbReference>
<dbReference type="PROSITE" id="PS00808">
    <property type="entry name" value="ADP_GLC_PYROPHOSPH_1"/>
    <property type="match status" value="1"/>
</dbReference>
<dbReference type="Proteomes" id="UP000265816">
    <property type="component" value="Unassembled WGS sequence"/>
</dbReference>
<dbReference type="EC" id="2.7.7.27" evidence="9"/>
<keyword evidence="13" id="KW-1185">Reference proteome</keyword>
<keyword evidence="8 9" id="KW-0119">Carbohydrate metabolism</keyword>
<dbReference type="Gene3D" id="3.90.550.10">
    <property type="entry name" value="Spore Coat Polysaccharide Biosynthesis Protein SpsA, Chain A"/>
    <property type="match status" value="1"/>
</dbReference>
<dbReference type="PROSITE" id="PS00809">
    <property type="entry name" value="ADP_GLC_PYROPHOSPH_2"/>
    <property type="match status" value="1"/>
</dbReference>
<comment type="pathway">
    <text evidence="9">Glycan biosynthesis; glycogen biosynthesis.</text>
</comment>
<dbReference type="CDD" id="cd02508">
    <property type="entry name" value="ADP_Glucose_PP"/>
    <property type="match status" value="1"/>
</dbReference>
<dbReference type="NCBIfam" id="TIGR02091">
    <property type="entry name" value="glgC"/>
    <property type="match status" value="1"/>
</dbReference>
<feature type="binding site" evidence="9">
    <location>
        <position position="165"/>
    </location>
    <ligand>
        <name>alpha-D-glucose 1-phosphate</name>
        <dbReference type="ChEBI" id="CHEBI:58601"/>
    </ligand>
</feature>
<feature type="binding site" evidence="9">
    <location>
        <begin position="181"/>
        <end position="182"/>
    </location>
    <ligand>
        <name>alpha-D-glucose 1-phosphate</name>
        <dbReference type="ChEBI" id="CHEBI:58601"/>
    </ligand>
</feature>
<evidence type="ECO:0000256" key="9">
    <source>
        <dbReference type="HAMAP-Rule" id="MF_00624"/>
    </source>
</evidence>
<comment type="function">
    <text evidence="9">Involved in the biosynthesis of ADP-glucose, a building block required for the elongation reactions to produce glycogen. Catalyzes the reaction between ATP and alpha-D-glucose 1-phosphate (G1P) to produce pyrophosphate and ADP-Glc.</text>
</comment>
<dbReference type="PANTHER" id="PTHR43523">
    <property type="entry name" value="GLUCOSE-1-PHOSPHATE ADENYLYLTRANSFERASE-RELATED"/>
    <property type="match status" value="1"/>
</dbReference>
<dbReference type="GO" id="GO:0005524">
    <property type="term" value="F:ATP binding"/>
    <property type="evidence" value="ECO:0007669"/>
    <property type="project" value="UniProtKB-KW"/>
</dbReference>
<feature type="binding site" evidence="9">
    <location>
        <position position="192"/>
    </location>
    <ligand>
        <name>alpha-D-glucose 1-phosphate</name>
        <dbReference type="ChEBI" id="CHEBI:58601"/>
    </ligand>
</feature>
<dbReference type="InterPro" id="IPR056818">
    <property type="entry name" value="GlmU/GlgC-like_hexapep"/>
</dbReference>
<dbReference type="InterPro" id="IPR029044">
    <property type="entry name" value="Nucleotide-diphossugar_trans"/>
</dbReference>
<evidence type="ECO:0000256" key="8">
    <source>
        <dbReference type="ARBA" id="ARBA00023277"/>
    </source>
</evidence>
<dbReference type="RefSeq" id="WP_119112400.1">
    <property type="nucleotide sequence ID" value="NZ_CBCSEO010000002.1"/>
</dbReference>
<keyword evidence="6 9" id="KW-0067">ATP-binding</keyword>
<dbReference type="NCBIfam" id="NF003670">
    <property type="entry name" value="PRK05293.1"/>
    <property type="match status" value="1"/>
</dbReference>
<dbReference type="HAMAP" id="MF_00624">
    <property type="entry name" value="GlgC"/>
    <property type="match status" value="1"/>
</dbReference>
<sequence length="372" mass="41817">MAKREVVAMILAGGRGSRLKRLTETMAKPAVPFGGKYRIIDFPLSNCCNSGINTIGILTQYQPHTLQNYINDGKNWDLDRRGAGVTFLPPFQCSVSERWYEGTAHAIAQNRQYIQSQDPEFVLVLSGDHIYKMNYSKMLEDHKKSGADATISAIPVPWNEANRFGIMNIDPENNRIHEFVEKPERPLSNLASMGIYIFNWGTLKYIFEELDKDPLAFNDFGKDILPYMLREDYHLHAYEFEGYWKDVGTLESLWEANMDLLSAETNPILQNKNWPIYTADHAQAPTYLDSDATVKQSVVSEGCEIFGKVFNSVISYGASIGKGAVVRNSVVLPNTVVGKNMIIENAIIGGGSGNMMENDVIYIHDGKYMMSI</sequence>
<feature type="site" description="Could play a key role in the communication between the regulatory and the substrate sites" evidence="9">
    <location>
        <position position="99"/>
    </location>
</feature>
<dbReference type="EMBL" id="QWVT01000015">
    <property type="protein sequence ID" value="RID85547.1"/>
    <property type="molecule type" value="Genomic_DNA"/>
</dbReference>
<name>A0A398B6V3_9BACI</name>
<dbReference type="Pfam" id="PF24894">
    <property type="entry name" value="Hexapep_GlmU"/>
    <property type="match status" value="1"/>
</dbReference>
<comment type="catalytic activity">
    <reaction evidence="9">
        <text>alpha-D-glucose 1-phosphate + ATP + H(+) = ADP-alpha-D-glucose + diphosphate</text>
        <dbReference type="Rhea" id="RHEA:12120"/>
        <dbReference type="ChEBI" id="CHEBI:15378"/>
        <dbReference type="ChEBI" id="CHEBI:30616"/>
        <dbReference type="ChEBI" id="CHEBI:33019"/>
        <dbReference type="ChEBI" id="CHEBI:57498"/>
        <dbReference type="ChEBI" id="CHEBI:58601"/>
        <dbReference type="EC" id="2.7.7.27"/>
    </reaction>
</comment>
<evidence type="ECO:0000256" key="4">
    <source>
        <dbReference type="ARBA" id="ARBA00022695"/>
    </source>
</evidence>
<feature type="domain" description="Nucleotidyl transferase" evidence="10">
    <location>
        <begin position="8"/>
        <end position="261"/>
    </location>
</feature>
<dbReference type="CDD" id="cd04651">
    <property type="entry name" value="LbH_G1P_AT_C"/>
    <property type="match status" value="1"/>
</dbReference>
<evidence type="ECO:0000256" key="5">
    <source>
        <dbReference type="ARBA" id="ARBA00022741"/>
    </source>
</evidence>
<feature type="site" description="Could play a key role in the communication between the regulatory and the substrate sites" evidence="9">
    <location>
        <position position="60"/>
    </location>
</feature>
<dbReference type="OrthoDB" id="9801810at2"/>
<evidence type="ECO:0000256" key="1">
    <source>
        <dbReference type="ARBA" id="ARBA00010443"/>
    </source>
</evidence>
<evidence type="ECO:0000256" key="6">
    <source>
        <dbReference type="ARBA" id="ARBA00022840"/>
    </source>
</evidence>
<protein>
    <recommendedName>
        <fullName evidence="9">Glucose-1-phosphate adenylyltransferase</fullName>
        <ecNumber evidence="9">2.7.7.27</ecNumber>
    </recommendedName>
    <alternativeName>
        <fullName evidence="9">ADP-glucose pyrophosphorylase</fullName>
        <shortName evidence="9">ADPGlc PPase</shortName>
    </alternativeName>
    <alternativeName>
        <fullName evidence="9">ADP-glucose synthase</fullName>
    </alternativeName>
</protein>
<dbReference type="InterPro" id="IPR023049">
    <property type="entry name" value="GlgC_bac"/>
</dbReference>
<evidence type="ECO:0000259" key="10">
    <source>
        <dbReference type="Pfam" id="PF00483"/>
    </source>
</evidence>
<evidence type="ECO:0000256" key="7">
    <source>
        <dbReference type="ARBA" id="ARBA00023056"/>
    </source>
</evidence>
<dbReference type="UniPathway" id="UPA00164"/>
<gene>
    <name evidence="9" type="primary">glgC</name>
    <name evidence="12" type="ORF">D1970_08215</name>
</gene>
<keyword evidence="4 9" id="KW-0548">Nucleotidyltransferase</keyword>
<keyword evidence="3 9" id="KW-0808">Transferase</keyword>
<evidence type="ECO:0000313" key="12">
    <source>
        <dbReference type="EMBL" id="RID85547.1"/>
    </source>
</evidence>
<comment type="caution">
    <text evidence="12">The sequence shown here is derived from an EMBL/GenBank/DDBJ whole genome shotgun (WGS) entry which is preliminary data.</text>
</comment>
<evidence type="ECO:0000256" key="2">
    <source>
        <dbReference type="ARBA" id="ARBA00022600"/>
    </source>
</evidence>
<evidence type="ECO:0000259" key="11">
    <source>
        <dbReference type="Pfam" id="PF24894"/>
    </source>
</evidence>
<dbReference type="PANTHER" id="PTHR43523:SF2">
    <property type="entry name" value="GLUCOSE-1-PHOSPHATE ADENYLYLTRANSFERASE"/>
    <property type="match status" value="1"/>
</dbReference>
<keyword evidence="7 9" id="KW-0320">Glycogen biosynthesis</keyword>
<dbReference type="Gene3D" id="2.160.10.10">
    <property type="entry name" value="Hexapeptide repeat proteins"/>
    <property type="match status" value="1"/>
</dbReference>
<keyword evidence="5 9" id="KW-0547">Nucleotide-binding</keyword>
<comment type="similarity">
    <text evidence="1 9">Belongs to the bacterial/plant glucose-1-phosphate adenylyltransferase family.</text>
</comment>
<reference evidence="12 13" key="1">
    <citation type="submission" date="2018-08" db="EMBL/GenBank/DDBJ databases">
        <title>Bacillus jemisoniae sp. nov., Bacillus chryseoplanitiae sp. nov., Bacillus resnikiae sp. nov., and Bacillus frankliniae sp. nov., isolated from Viking spacecraft and associated surfaces.</title>
        <authorList>
            <person name="Seuylemezian A."/>
            <person name="Vaishampayan P."/>
        </authorList>
    </citation>
    <scope>NUCLEOTIDE SEQUENCE [LARGE SCALE GENOMIC DNA]</scope>
    <source>
        <strain evidence="12 13">JJ-247</strain>
    </source>
</reference>
<evidence type="ECO:0000256" key="3">
    <source>
        <dbReference type="ARBA" id="ARBA00022679"/>
    </source>
</evidence>
<comment type="subunit">
    <text evidence="9">Homotetramer.</text>
</comment>
<dbReference type="GO" id="GO:0005978">
    <property type="term" value="P:glycogen biosynthetic process"/>
    <property type="evidence" value="ECO:0007669"/>
    <property type="project" value="UniProtKB-UniRule"/>
</dbReference>
<dbReference type="InterPro" id="IPR005836">
    <property type="entry name" value="ADP_Glu_pyroP_CS"/>
</dbReference>
<dbReference type="GO" id="GO:0008878">
    <property type="term" value="F:glucose-1-phosphate adenylyltransferase activity"/>
    <property type="evidence" value="ECO:0007669"/>
    <property type="project" value="UniProtKB-UniRule"/>
</dbReference>
<proteinExistence type="inferred from homology"/>
<organism evidence="12 13">
    <name type="scientific">Mesobacillus zeae</name>
    <dbReference type="NCBI Taxonomy" id="1917180"/>
    <lineage>
        <taxon>Bacteria</taxon>
        <taxon>Bacillati</taxon>
        <taxon>Bacillota</taxon>
        <taxon>Bacilli</taxon>
        <taxon>Bacillales</taxon>
        <taxon>Bacillaceae</taxon>
        <taxon>Mesobacillus</taxon>
    </lineage>
</organism>
<dbReference type="AlphaFoldDB" id="A0A398B6V3"/>
<dbReference type="SUPFAM" id="SSF53448">
    <property type="entry name" value="Nucleotide-diphospho-sugar transferases"/>
    <property type="match status" value="1"/>
</dbReference>
<dbReference type="InterPro" id="IPR005835">
    <property type="entry name" value="NTP_transferase_dom"/>
</dbReference>